<evidence type="ECO:0000313" key="1">
    <source>
        <dbReference type="EMBL" id="MDH8676872.1"/>
    </source>
</evidence>
<organism evidence="1 2">
    <name type="scientific">Fusibacter bizertensis</name>
    <dbReference type="NCBI Taxonomy" id="1488331"/>
    <lineage>
        <taxon>Bacteria</taxon>
        <taxon>Bacillati</taxon>
        <taxon>Bacillota</taxon>
        <taxon>Clostridia</taxon>
        <taxon>Eubacteriales</taxon>
        <taxon>Eubacteriales Family XII. Incertae Sedis</taxon>
        <taxon>Fusibacter</taxon>
    </lineage>
</organism>
<keyword evidence="2" id="KW-1185">Reference proteome</keyword>
<dbReference type="EMBL" id="JARYZI010000001">
    <property type="protein sequence ID" value="MDH8676872.1"/>
    <property type="molecule type" value="Genomic_DNA"/>
</dbReference>
<dbReference type="Proteomes" id="UP001158045">
    <property type="component" value="Unassembled WGS sequence"/>
</dbReference>
<name>A0ABT6N8Y3_9FIRM</name>
<accession>A0ABT6N8Y3</accession>
<protein>
    <recommendedName>
        <fullName evidence="3">Transposase</fullName>
    </recommendedName>
</protein>
<comment type="caution">
    <text evidence="1">The sequence shown here is derived from an EMBL/GenBank/DDBJ whole genome shotgun (WGS) entry which is preliminary data.</text>
</comment>
<dbReference type="RefSeq" id="WP_281092673.1">
    <property type="nucleotide sequence ID" value="NZ_JARYZI010000001.1"/>
</dbReference>
<evidence type="ECO:0000313" key="2">
    <source>
        <dbReference type="Proteomes" id="UP001158045"/>
    </source>
</evidence>
<evidence type="ECO:0008006" key="3">
    <source>
        <dbReference type="Google" id="ProtNLM"/>
    </source>
</evidence>
<sequence length="43" mass="4874">MSRILIAEGLDTSLAEIDNQNKPLENALIRKVYSFKRALTVLK</sequence>
<gene>
    <name evidence="1" type="ORF">QE109_01870</name>
</gene>
<proteinExistence type="predicted"/>
<reference evidence="1 2" key="1">
    <citation type="submission" date="2023-04" db="EMBL/GenBank/DDBJ databases">
        <title>Fusibacter bizertensis strain WBS, isolated from littoral bottom sediments of the Arctic seas - biochemical and genomic analysis.</title>
        <authorList>
            <person name="Brioukhanov A.L."/>
        </authorList>
    </citation>
    <scope>NUCLEOTIDE SEQUENCE [LARGE SCALE GENOMIC DNA]</scope>
    <source>
        <strain evidence="1 2">WBS</strain>
    </source>
</reference>